<keyword evidence="6" id="KW-1185">Reference proteome</keyword>
<dbReference type="NCBIfam" id="TIGR02937">
    <property type="entry name" value="sigma70-ECF"/>
    <property type="match status" value="1"/>
</dbReference>
<dbReference type="PANTHER" id="PTHR43133:SF39">
    <property type="entry name" value="SIMILAR TO RNA POLYMERASE SIGMA-E FACTOR"/>
    <property type="match status" value="1"/>
</dbReference>
<keyword evidence="3" id="KW-0804">Transcription</keyword>
<evidence type="ECO:0000313" key="5">
    <source>
        <dbReference type="EMBL" id="QDV44317.1"/>
    </source>
</evidence>
<dbReference type="InterPro" id="IPR039425">
    <property type="entry name" value="RNA_pol_sigma-70-like"/>
</dbReference>
<dbReference type="OrthoDB" id="278371at2"/>
<gene>
    <name evidence="5" type="ORF">Enr13x_41810</name>
</gene>
<evidence type="ECO:0000313" key="6">
    <source>
        <dbReference type="Proteomes" id="UP000319004"/>
    </source>
</evidence>
<evidence type="ECO:0000259" key="4">
    <source>
        <dbReference type="Pfam" id="PF07638"/>
    </source>
</evidence>
<accession>A0A518HU36</accession>
<dbReference type="InterPro" id="IPR036388">
    <property type="entry name" value="WH-like_DNA-bd_sf"/>
</dbReference>
<proteinExistence type="predicted"/>
<evidence type="ECO:0000256" key="3">
    <source>
        <dbReference type="ARBA" id="ARBA00023163"/>
    </source>
</evidence>
<feature type="domain" description="RNA polymerase sigma-70 ECF-like HTH" evidence="4">
    <location>
        <begin position="1"/>
        <end position="180"/>
    </location>
</feature>
<dbReference type="InterPro" id="IPR053812">
    <property type="entry name" value="HTH_Sigma70_ECF-like"/>
</dbReference>
<dbReference type="GO" id="GO:0016987">
    <property type="term" value="F:sigma factor activity"/>
    <property type="evidence" value="ECO:0007669"/>
    <property type="project" value="UniProtKB-KW"/>
</dbReference>
<sequence length="187" mass="20934">MSDVTEILDRIESGDPDAGDQLLPLVYDELRQLARGLLAHESAGQTLQPTALVHEAYLRLLGGEADARWNSRGHFFGAAARAIRRILVDNARRKNSIKHGGGSRREELVEMARPDRPQELLAIDEALVKLSNENRQAAAFVEMRYFAGFSLTETAEALGISPRAASRIWTYARAWLYRELHPDQAEL</sequence>
<dbReference type="PANTHER" id="PTHR43133">
    <property type="entry name" value="RNA POLYMERASE ECF-TYPE SIGMA FACTO"/>
    <property type="match status" value="1"/>
</dbReference>
<dbReference type="EMBL" id="CP037423">
    <property type="protein sequence ID" value="QDV44317.1"/>
    <property type="molecule type" value="Genomic_DNA"/>
</dbReference>
<dbReference type="Pfam" id="PF07638">
    <property type="entry name" value="Sigma70_ECF"/>
    <property type="match status" value="1"/>
</dbReference>
<dbReference type="InterPro" id="IPR011517">
    <property type="entry name" value="RNA_pol_sigma70_ECF-like"/>
</dbReference>
<dbReference type="Proteomes" id="UP000319004">
    <property type="component" value="Chromosome"/>
</dbReference>
<keyword evidence="1" id="KW-0805">Transcription regulation</keyword>
<dbReference type="Gene3D" id="1.10.10.10">
    <property type="entry name" value="Winged helix-like DNA-binding domain superfamily/Winged helix DNA-binding domain"/>
    <property type="match status" value="1"/>
</dbReference>
<reference evidence="5 6" key="1">
    <citation type="submission" date="2019-03" db="EMBL/GenBank/DDBJ databases">
        <title>Deep-cultivation of Planctomycetes and their phenomic and genomic characterization uncovers novel biology.</title>
        <authorList>
            <person name="Wiegand S."/>
            <person name="Jogler M."/>
            <person name="Boedeker C."/>
            <person name="Pinto D."/>
            <person name="Vollmers J."/>
            <person name="Rivas-Marin E."/>
            <person name="Kohn T."/>
            <person name="Peeters S.H."/>
            <person name="Heuer A."/>
            <person name="Rast P."/>
            <person name="Oberbeckmann S."/>
            <person name="Bunk B."/>
            <person name="Jeske O."/>
            <person name="Meyerdierks A."/>
            <person name="Storesund J.E."/>
            <person name="Kallscheuer N."/>
            <person name="Luecker S."/>
            <person name="Lage O.M."/>
            <person name="Pohl T."/>
            <person name="Merkel B.J."/>
            <person name="Hornburger P."/>
            <person name="Mueller R.-W."/>
            <person name="Bruemmer F."/>
            <person name="Labrenz M."/>
            <person name="Spormann A.M."/>
            <person name="Op den Camp H."/>
            <person name="Overmann J."/>
            <person name="Amann R."/>
            <person name="Jetten M.S.M."/>
            <person name="Mascher T."/>
            <person name="Medema M.H."/>
            <person name="Devos D.P."/>
            <person name="Kaster A.-K."/>
            <person name="Ovreas L."/>
            <person name="Rohde M."/>
            <person name="Galperin M.Y."/>
            <person name="Jogler C."/>
        </authorList>
    </citation>
    <scope>NUCLEOTIDE SEQUENCE [LARGE SCALE GENOMIC DNA]</scope>
    <source>
        <strain evidence="5 6">Enr13</strain>
    </source>
</reference>
<dbReference type="GO" id="GO:0006352">
    <property type="term" value="P:DNA-templated transcription initiation"/>
    <property type="evidence" value="ECO:0007669"/>
    <property type="project" value="InterPro"/>
</dbReference>
<organism evidence="5 6">
    <name type="scientific">Stieleria neptunia</name>
    <dbReference type="NCBI Taxonomy" id="2527979"/>
    <lineage>
        <taxon>Bacteria</taxon>
        <taxon>Pseudomonadati</taxon>
        <taxon>Planctomycetota</taxon>
        <taxon>Planctomycetia</taxon>
        <taxon>Pirellulales</taxon>
        <taxon>Pirellulaceae</taxon>
        <taxon>Stieleria</taxon>
    </lineage>
</organism>
<dbReference type="RefSeq" id="WP_145388681.1">
    <property type="nucleotide sequence ID" value="NZ_CP037423.1"/>
</dbReference>
<evidence type="ECO:0000256" key="1">
    <source>
        <dbReference type="ARBA" id="ARBA00023015"/>
    </source>
</evidence>
<evidence type="ECO:0000256" key="2">
    <source>
        <dbReference type="ARBA" id="ARBA00023082"/>
    </source>
</evidence>
<dbReference type="KEGG" id="snep:Enr13x_41810"/>
<dbReference type="SUPFAM" id="SSF88659">
    <property type="entry name" value="Sigma3 and sigma4 domains of RNA polymerase sigma factors"/>
    <property type="match status" value="1"/>
</dbReference>
<keyword evidence="2" id="KW-0731">Sigma factor</keyword>
<protein>
    <submittedName>
        <fullName evidence="5">RNA polymerase sigma factor SigL</fullName>
    </submittedName>
</protein>
<dbReference type="NCBIfam" id="TIGR02999">
    <property type="entry name" value="Sig-70_X6"/>
    <property type="match status" value="1"/>
</dbReference>
<dbReference type="InterPro" id="IPR014284">
    <property type="entry name" value="RNA_pol_sigma-70_dom"/>
</dbReference>
<dbReference type="InterPro" id="IPR013324">
    <property type="entry name" value="RNA_pol_sigma_r3/r4-like"/>
</dbReference>
<name>A0A518HU36_9BACT</name>
<dbReference type="AlphaFoldDB" id="A0A518HU36"/>